<feature type="signal peptide" evidence="1">
    <location>
        <begin position="1"/>
        <end position="21"/>
    </location>
</feature>
<feature type="chain" id="PRO_5013071573" description="Fasciclin domain-containing protein" evidence="1">
    <location>
        <begin position="22"/>
        <end position="275"/>
    </location>
</feature>
<keyword evidence="1" id="KW-0732">Signal</keyword>
<name>A0A1W2C356_9FLAO</name>
<dbReference type="Gene3D" id="2.30.180.10">
    <property type="entry name" value="FAS1 domain"/>
    <property type="match status" value="1"/>
</dbReference>
<sequence length="275" mass="31169">MKTYIKILLATCMVATLGSCSLDLQEQFNYKGETYSEEDPFENITAWDYIQSRVSNTPRDANNRFKLQSNTNELGFNGDELDLMIAAIKRVGYEDLYNQTANSGRTYLLLNNNAFTGNNSTRDIVRAIRGSQLADNSTIEPETYFDNWTPEQLNQLKAILRYHIVTDYVEQRTVPTANVFVLFKTLLPKVNLDALGAPVSLSNDMADIAFSRDGDARFTLRVNDVGSPLPATANTANLDESVRRHNYVFNNGIGHYLQEMVRYQPYTLYTNLPLD</sequence>
<evidence type="ECO:0008006" key="4">
    <source>
        <dbReference type="Google" id="ProtNLM"/>
    </source>
</evidence>
<accession>A0A1W2C356</accession>
<dbReference type="RefSeq" id="WP_143312542.1">
    <property type="nucleotide sequence ID" value="NZ_FWXO01000005.1"/>
</dbReference>
<dbReference type="SUPFAM" id="SSF82153">
    <property type="entry name" value="FAS1 domain"/>
    <property type="match status" value="1"/>
</dbReference>
<dbReference type="AlphaFoldDB" id="A0A1W2C356"/>
<evidence type="ECO:0000313" key="2">
    <source>
        <dbReference type="EMBL" id="SMC79677.1"/>
    </source>
</evidence>
<reference evidence="2 3" key="1">
    <citation type="submission" date="2017-04" db="EMBL/GenBank/DDBJ databases">
        <authorList>
            <person name="Afonso C.L."/>
            <person name="Miller P.J."/>
            <person name="Scott M.A."/>
            <person name="Spackman E."/>
            <person name="Goraichik I."/>
            <person name="Dimitrov K.M."/>
            <person name="Suarez D.L."/>
            <person name="Swayne D.E."/>
        </authorList>
    </citation>
    <scope>NUCLEOTIDE SEQUENCE [LARGE SCALE GENOMIC DNA]</scope>
    <source>
        <strain evidence="2 3">DSM 21164</strain>
    </source>
</reference>
<dbReference type="EMBL" id="FWXO01000005">
    <property type="protein sequence ID" value="SMC79677.1"/>
    <property type="molecule type" value="Genomic_DNA"/>
</dbReference>
<dbReference type="OrthoDB" id="837760at2"/>
<dbReference type="InterPro" id="IPR036378">
    <property type="entry name" value="FAS1_dom_sf"/>
</dbReference>
<protein>
    <recommendedName>
        <fullName evidence="4">Fasciclin domain-containing protein</fullName>
    </recommendedName>
</protein>
<dbReference type="Proteomes" id="UP000192360">
    <property type="component" value="Unassembled WGS sequence"/>
</dbReference>
<evidence type="ECO:0000313" key="3">
    <source>
        <dbReference type="Proteomes" id="UP000192360"/>
    </source>
</evidence>
<gene>
    <name evidence="2" type="ORF">SAMN05660703_2792</name>
</gene>
<dbReference type="PROSITE" id="PS51257">
    <property type="entry name" value="PROKAR_LIPOPROTEIN"/>
    <property type="match status" value="1"/>
</dbReference>
<keyword evidence="3" id="KW-1185">Reference proteome</keyword>
<evidence type="ECO:0000256" key="1">
    <source>
        <dbReference type="SAM" id="SignalP"/>
    </source>
</evidence>
<organism evidence="2 3">
    <name type="scientific">Cellulophaga tyrosinoxydans</name>
    <dbReference type="NCBI Taxonomy" id="504486"/>
    <lineage>
        <taxon>Bacteria</taxon>
        <taxon>Pseudomonadati</taxon>
        <taxon>Bacteroidota</taxon>
        <taxon>Flavobacteriia</taxon>
        <taxon>Flavobacteriales</taxon>
        <taxon>Flavobacteriaceae</taxon>
        <taxon>Cellulophaga</taxon>
    </lineage>
</organism>
<proteinExistence type="predicted"/>
<dbReference type="STRING" id="504486.SAMN05660703_2792"/>